<gene>
    <name evidence="1" type="ORF">QF092_18410</name>
</gene>
<reference evidence="1 2" key="1">
    <citation type="submission" date="2023-04" db="EMBL/GenBank/DDBJ databases">
        <title>YMD61, complete Genome.</title>
        <authorList>
            <person name="Zhang J."/>
        </authorList>
    </citation>
    <scope>NUCLEOTIDE SEQUENCE [LARGE SCALE GENOMIC DNA]</scope>
    <source>
        <strain evidence="1 2">YMD61</strain>
    </source>
</reference>
<protein>
    <recommendedName>
        <fullName evidence="3">Methyl-accepting chemotaxis protein</fullName>
    </recommendedName>
</protein>
<evidence type="ECO:0008006" key="3">
    <source>
        <dbReference type="Google" id="ProtNLM"/>
    </source>
</evidence>
<dbReference type="Proteomes" id="UP001230978">
    <property type="component" value="Chromosome"/>
</dbReference>
<organism evidence="1 2">
    <name type="scientific">Fuscovulum ytuae</name>
    <dbReference type="NCBI Taxonomy" id="3042299"/>
    <lineage>
        <taxon>Bacteria</taxon>
        <taxon>Pseudomonadati</taxon>
        <taxon>Pseudomonadota</taxon>
        <taxon>Alphaproteobacteria</taxon>
        <taxon>Rhodobacterales</taxon>
        <taxon>Paracoccaceae</taxon>
        <taxon>Fuscovulum</taxon>
    </lineage>
</organism>
<accession>A0ABY8Q6B0</accession>
<dbReference type="Gene3D" id="1.10.287.950">
    <property type="entry name" value="Methyl-accepting chemotaxis protein"/>
    <property type="match status" value="1"/>
</dbReference>
<dbReference type="SUPFAM" id="SSF58104">
    <property type="entry name" value="Methyl-accepting chemotaxis protein (MCP) signaling domain"/>
    <property type="match status" value="1"/>
</dbReference>
<evidence type="ECO:0000313" key="2">
    <source>
        <dbReference type="Proteomes" id="UP001230978"/>
    </source>
</evidence>
<sequence length="570" mass="61277">MTIATPIFGSKARQAVADPLEGVLRITEETFVQAGDALSGAVEILKGTETLFARLDVTLGDETSAQLASLIEETFANVEVIRADFDGFSRDAVALRAAVRNVRVEVNELDRVVRTISNVSINARIQGNGLVPPRPQVNSFIERLASMASEAESILTEVKDAMVGIGHDTGAMEASLLELRQELMLHVLPRLSRFAAIAQSVQDGRAEMTRMSGDLAARMRVVFSEVSRMIMALQTGDSTRQRLERVREVLAEASMVPGSGLEAVLVDLAKALSAAAREDAEAEIGVSVSALSAVRTSADQAMAAARSFYFAKAGRGSGDGGTAGDAEALSASLARVKRNLSVMRGRAEQLRGRLDVILKHEATIRQIAQQVRLSGLNAVLICAKLGEEGRSLRELAQWLRTLTDESDAIVQRLQGHLAETRNRTREAGQAGVDRLEGALSGFIGDAEALNEAMGQIDRVVSDTARGFDQAGKALPMKLGQAAERLETFHRALDELARLEAGFLLRRMMLADPVLPMVEGTHEAEVLARQRARYTMQAERAIHDGVIGAGLAPVVAPQEAAAEETLDDILF</sequence>
<dbReference type="EMBL" id="CP124535">
    <property type="protein sequence ID" value="WGV16192.1"/>
    <property type="molecule type" value="Genomic_DNA"/>
</dbReference>
<name>A0ABY8Q6B0_9RHOB</name>
<evidence type="ECO:0000313" key="1">
    <source>
        <dbReference type="EMBL" id="WGV16192.1"/>
    </source>
</evidence>
<proteinExistence type="predicted"/>
<dbReference type="RefSeq" id="WP_281466294.1">
    <property type="nucleotide sequence ID" value="NZ_CP124535.1"/>
</dbReference>
<keyword evidence="2" id="KW-1185">Reference proteome</keyword>